<comment type="caution">
    <text evidence="2">The sequence shown here is derived from an EMBL/GenBank/DDBJ whole genome shotgun (WGS) entry which is preliminary data.</text>
</comment>
<dbReference type="CDD" id="cd11528">
    <property type="entry name" value="NTP-PPase_MazG_Nterm"/>
    <property type="match status" value="1"/>
</dbReference>
<dbReference type="Proteomes" id="UP000838672">
    <property type="component" value="Unassembled WGS sequence"/>
</dbReference>
<evidence type="ECO:0000259" key="1">
    <source>
        <dbReference type="Pfam" id="PF03819"/>
    </source>
</evidence>
<dbReference type="NCBIfam" id="TIGR00444">
    <property type="entry name" value="mazG"/>
    <property type="match status" value="1"/>
</dbReference>
<dbReference type="NCBIfam" id="NF007113">
    <property type="entry name" value="PRK09562.1"/>
    <property type="match status" value="1"/>
</dbReference>
<dbReference type="EMBL" id="CAKLDI010000001">
    <property type="protein sequence ID" value="CAH0534357.1"/>
    <property type="molecule type" value="Genomic_DNA"/>
</dbReference>
<dbReference type="GO" id="GO:0047693">
    <property type="term" value="F:ATP diphosphatase activity"/>
    <property type="evidence" value="ECO:0007669"/>
    <property type="project" value="UniProtKB-EC"/>
</dbReference>
<dbReference type="InterPro" id="IPR048015">
    <property type="entry name" value="NTP-PPase_MazG-like_N"/>
</dbReference>
<name>A0ABN8DYA6_9VIBR</name>
<dbReference type="InterPro" id="IPR011551">
    <property type="entry name" value="NTP_PyrPHydrolase_MazG"/>
</dbReference>
<dbReference type="PANTHER" id="PTHR30522">
    <property type="entry name" value="NUCLEOSIDE TRIPHOSPHATE PYROPHOSPHOHYDROLASE"/>
    <property type="match status" value="1"/>
</dbReference>
<organism evidence="2 3">
    <name type="scientific">Vibrio stylophorae</name>
    <dbReference type="NCBI Taxonomy" id="659351"/>
    <lineage>
        <taxon>Bacteria</taxon>
        <taxon>Pseudomonadati</taxon>
        <taxon>Pseudomonadota</taxon>
        <taxon>Gammaproteobacteria</taxon>
        <taxon>Vibrionales</taxon>
        <taxon>Vibrionaceae</taxon>
        <taxon>Vibrio</taxon>
    </lineage>
</organism>
<gene>
    <name evidence="2" type="primary">mazG</name>
    <name evidence="2" type="ORF">VST7929_02288</name>
</gene>
<dbReference type="RefSeq" id="WP_237466877.1">
    <property type="nucleotide sequence ID" value="NZ_CAKLDI010000001.1"/>
</dbReference>
<protein>
    <submittedName>
        <fullName evidence="2">Nucleoside triphosphate pyrophosphohydrolase</fullName>
        <ecNumber evidence="2">3.6.1.8</ecNumber>
    </submittedName>
</protein>
<evidence type="ECO:0000313" key="3">
    <source>
        <dbReference type="Proteomes" id="UP000838672"/>
    </source>
</evidence>
<feature type="domain" description="NTP pyrophosphohydrolase MazG-like" evidence="1">
    <location>
        <begin position="32"/>
        <end position="103"/>
    </location>
</feature>
<dbReference type="Pfam" id="PF03819">
    <property type="entry name" value="MazG"/>
    <property type="match status" value="2"/>
</dbReference>
<dbReference type="PANTHER" id="PTHR30522:SF0">
    <property type="entry name" value="NUCLEOSIDE TRIPHOSPHATE PYROPHOSPHOHYDROLASE"/>
    <property type="match status" value="1"/>
</dbReference>
<feature type="domain" description="NTP pyrophosphohydrolase MazG-like" evidence="1">
    <location>
        <begin position="174"/>
        <end position="231"/>
    </location>
</feature>
<sequence>MSEQQHLERLLSIMAQLRDPQSGCPWDCAQDFVSIAPYTLEETYEVLDAIDKQDWPALKDELGDLLFQVIFYAQMGKEQGHFEMADILTNLAEKLTRRHPHVFANTALSPSSAEAVSPIWEAEKAKERAAKGQVHLLDDIPRQFPALMQAEKIQKRCAKVGFDWDQLPPVVDKVREEIDEVMAEVEAAQVNPHKVQEEVGDLLFAVVNLARHVGVKPEMALRQANDKFMRRFRGVEDFARAEKKELSQCDLATLEAYWQKVKQTE</sequence>
<dbReference type="InterPro" id="IPR004518">
    <property type="entry name" value="MazG-like_dom"/>
</dbReference>
<dbReference type="Gene3D" id="1.10.287.1080">
    <property type="entry name" value="MazG-like"/>
    <property type="match status" value="2"/>
</dbReference>
<dbReference type="SUPFAM" id="SSF101386">
    <property type="entry name" value="all-alpha NTP pyrophosphatases"/>
    <property type="match status" value="2"/>
</dbReference>
<reference evidence="2" key="1">
    <citation type="submission" date="2021-11" db="EMBL/GenBank/DDBJ databases">
        <authorList>
            <person name="Rodrigo-Torres L."/>
            <person name="Arahal R. D."/>
            <person name="Lucena T."/>
        </authorList>
    </citation>
    <scope>NUCLEOTIDE SEQUENCE</scope>
    <source>
        <strain evidence="2">CECT 7929</strain>
    </source>
</reference>
<keyword evidence="3" id="KW-1185">Reference proteome</keyword>
<evidence type="ECO:0000313" key="2">
    <source>
        <dbReference type="EMBL" id="CAH0534357.1"/>
    </source>
</evidence>
<dbReference type="InterPro" id="IPR048011">
    <property type="entry name" value="NTP-PPase_MazG-like_C"/>
</dbReference>
<dbReference type="CDD" id="cd11529">
    <property type="entry name" value="NTP-PPase_MazG_Cterm"/>
    <property type="match status" value="1"/>
</dbReference>
<accession>A0ABN8DYA6</accession>
<dbReference type="EC" id="3.6.1.8" evidence="2"/>
<proteinExistence type="predicted"/>
<keyword evidence="2" id="KW-0378">Hydrolase</keyword>